<dbReference type="EMBL" id="QHLY01000005">
    <property type="protein sequence ID" value="PXA72162.1"/>
    <property type="molecule type" value="Genomic_DNA"/>
</dbReference>
<dbReference type="Pfam" id="PF00480">
    <property type="entry name" value="ROK"/>
    <property type="match status" value="1"/>
</dbReference>
<dbReference type="GO" id="GO:0016301">
    <property type="term" value="F:kinase activity"/>
    <property type="evidence" value="ECO:0007669"/>
    <property type="project" value="UniProtKB-KW"/>
</dbReference>
<comment type="similarity">
    <text evidence="1">Belongs to the ROK (NagC/XylR) family.</text>
</comment>
<dbReference type="SUPFAM" id="SSF46785">
    <property type="entry name" value="Winged helix' DNA-binding domain"/>
    <property type="match status" value="1"/>
</dbReference>
<keyword evidence="2" id="KW-0418">Kinase</keyword>
<evidence type="ECO:0000256" key="1">
    <source>
        <dbReference type="ARBA" id="ARBA00006479"/>
    </source>
</evidence>
<dbReference type="PANTHER" id="PTHR18964">
    <property type="entry name" value="ROK (REPRESSOR, ORF, KINASE) FAMILY"/>
    <property type="match status" value="1"/>
</dbReference>
<dbReference type="Gene3D" id="1.10.10.10">
    <property type="entry name" value="Winged helix-like DNA-binding domain superfamily/Winged helix DNA-binding domain"/>
    <property type="match status" value="1"/>
</dbReference>
<name>A0A318A1J3_9MICO</name>
<reference evidence="2 3" key="1">
    <citation type="submission" date="2018-05" db="EMBL/GenBank/DDBJ databases">
        <title>Genetic diversity of glacier-inhabiting Cryobacterium bacteria in China and description of Cryobacterium mengkeensis sp. nov. and Arthrobacter glacialis sp. nov.</title>
        <authorList>
            <person name="Liu Q."/>
            <person name="Xin Y.-H."/>
        </authorList>
    </citation>
    <scope>NUCLEOTIDE SEQUENCE [LARGE SCALE GENOMIC DNA]</scope>
    <source>
        <strain evidence="2 3">SK-1</strain>
    </source>
</reference>
<sequence>MGGTRRLNMTRAGANLTLTTSRALVLDFVRSAGPISRVELATLTGLTPATMTNVMRQLLTDGLVVEVGRDLSTGGKPRVLLDINPTARFAVGIQLGADSLTYVVTNLGGAIVGRLRTRGAEDSPPVAVISRMAGRAKQLIEDLGIDGQAVIGVGLAAPGSMDLDKGVLLAPPTLGQWSEYPLRDELEAAIGLPVLLDNDGTTSAVGEFWGGDVPDASTMCAVYLGAGIGAGILIGGTVFRGASSNVGELGQMWMTAPHSGAAPDTLERVAGPAGVAAAVRRALDAGAESSLELGGTDPIADFTLIATAALLGDPVAVAAITHSAQDLAEAVLIAANLFDLDFVVLAGPSVAIAGSMYVEIVQKRLDEGFFAKRRHGIEVRLSTHATDAAAVGAAALVLQHQLAPRSFGS</sequence>
<gene>
    <name evidence="2" type="ORF">CTB96_04495</name>
</gene>
<comment type="caution">
    <text evidence="2">The sequence shown here is derived from an EMBL/GenBank/DDBJ whole genome shotgun (WGS) entry which is preliminary data.</text>
</comment>
<dbReference type="InterPro" id="IPR036388">
    <property type="entry name" value="WH-like_DNA-bd_sf"/>
</dbReference>
<dbReference type="OrthoDB" id="4083144at2"/>
<evidence type="ECO:0000313" key="3">
    <source>
        <dbReference type="Proteomes" id="UP000246722"/>
    </source>
</evidence>
<accession>A0A318A1J3</accession>
<dbReference type="PANTHER" id="PTHR18964:SF149">
    <property type="entry name" value="BIFUNCTIONAL UDP-N-ACETYLGLUCOSAMINE 2-EPIMERASE_N-ACETYLMANNOSAMINE KINASE"/>
    <property type="match status" value="1"/>
</dbReference>
<protein>
    <submittedName>
        <fullName evidence="2">Sugar kinase</fullName>
    </submittedName>
</protein>
<organism evidence="2 3">
    <name type="scientific">Cryobacterium arcticum</name>
    <dbReference type="NCBI Taxonomy" id="670052"/>
    <lineage>
        <taxon>Bacteria</taxon>
        <taxon>Bacillati</taxon>
        <taxon>Actinomycetota</taxon>
        <taxon>Actinomycetes</taxon>
        <taxon>Micrococcales</taxon>
        <taxon>Microbacteriaceae</taxon>
        <taxon>Cryobacterium</taxon>
    </lineage>
</organism>
<keyword evidence="3" id="KW-1185">Reference proteome</keyword>
<dbReference type="InterPro" id="IPR000600">
    <property type="entry name" value="ROK"/>
</dbReference>
<dbReference type="AlphaFoldDB" id="A0A318A1J3"/>
<dbReference type="InterPro" id="IPR043129">
    <property type="entry name" value="ATPase_NBD"/>
</dbReference>
<evidence type="ECO:0000313" key="2">
    <source>
        <dbReference type="EMBL" id="PXA72162.1"/>
    </source>
</evidence>
<keyword evidence="2" id="KW-0808">Transferase</keyword>
<dbReference type="Proteomes" id="UP000246722">
    <property type="component" value="Unassembled WGS sequence"/>
</dbReference>
<proteinExistence type="inferred from homology"/>
<dbReference type="InterPro" id="IPR036390">
    <property type="entry name" value="WH_DNA-bd_sf"/>
</dbReference>
<dbReference type="Gene3D" id="3.30.420.40">
    <property type="match status" value="2"/>
</dbReference>
<dbReference type="SUPFAM" id="SSF53067">
    <property type="entry name" value="Actin-like ATPase domain"/>
    <property type="match status" value="1"/>
</dbReference>